<dbReference type="Gene3D" id="2.40.170.20">
    <property type="entry name" value="TonB-dependent receptor, beta-barrel domain"/>
    <property type="match status" value="1"/>
</dbReference>
<keyword evidence="2 11" id="KW-0813">Transport</keyword>
<dbReference type="KEGG" id="sbd:ATN00_03520"/>
<evidence type="ECO:0000256" key="4">
    <source>
        <dbReference type="ARBA" id="ARBA00022496"/>
    </source>
</evidence>
<keyword evidence="4" id="KW-0410">Iron transport</keyword>
<keyword evidence="8 12" id="KW-0798">TonB box</keyword>
<evidence type="ECO:0000256" key="10">
    <source>
        <dbReference type="ARBA" id="ARBA00023237"/>
    </source>
</evidence>
<dbReference type="Pfam" id="PF07715">
    <property type="entry name" value="Plug"/>
    <property type="match status" value="1"/>
</dbReference>
<dbReference type="PROSITE" id="PS52016">
    <property type="entry name" value="TONB_DEPENDENT_REC_3"/>
    <property type="match status" value="1"/>
</dbReference>
<evidence type="ECO:0000259" key="14">
    <source>
        <dbReference type="Pfam" id="PF07715"/>
    </source>
</evidence>
<accession>A0A0S3EVR1</accession>
<dbReference type="InterPro" id="IPR036942">
    <property type="entry name" value="Beta-barrel_TonB_sf"/>
</dbReference>
<evidence type="ECO:0000313" key="16">
    <source>
        <dbReference type="Proteomes" id="UP000056968"/>
    </source>
</evidence>
<dbReference type="InterPro" id="IPR012910">
    <property type="entry name" value="Plug_dom"/>
</dbReference>
<keyword evidence="16" id="KW-1185">Reference proteome</keyword>
<dbReference type="Proteomes" id="UP000056968">
    <property type="component" value="Chromosome"/>
</dbReference>
<keyword evidence="5 11" id="KW-0812">Transmembrane</keyword>
<dbReference type="InterPro" id="IPR000531">
    <property type="entry name" value="Beta-barrel_TonB"/>
</dbReference>
<feature type="domain" description="TonB-dependent receptor plug" evidence="14">
    <location>
        <begin position="98"/>
        <end position="207"/>
    </location>
</feature>
<evidence type="ECO:0000256" key="8">
    <source>
        <dbReference type="ARBA" id="ARBA00023077"/>
    </source>
</evidence>
<protein>
    <recommendedName>
        <fullName evidence="17">TonB-dependent receptor</fullName>
    </recommendedName>
</protein>
<evidence type="ECO:0000256" key="2">
    <source>
        <dbReference type="ARBA" id="ARBA00022448"/>
    </source>
</evidence>
<keyword evidence="9 11" id="KW-0472">Membrane</keyword>
<evidence type="ECO:0000313" key="15">
    <source>
        <dbReference type="EMBL" id="ALR19514.1"/>
    </source>
</evidence>
<dbReference type="GO" id="GO:0006826">
    <property type="term" value="P:iron ion transport"/>
    <property type="evidence" value="ECO:0007669"/>
    <property type="project" value="UniProtKB-KW"/>
</dbReference>
<keyword evidence="10 11" id="KW-0998">Cell outer membrane</keyword>
<evidence type="ECO:0000256" key="3">
    <source>
        <dbReference type="ARBA" id="ARBA00022452"/>
    </source>
</evidence>
<evidence type="ECO:0000259" key="13">
    <source>
        <dbReference type="Pfam" id="PF00593"/>
    </source>
</evidence>
<dbReference type="GO" id="GO:0009279">
    <property type="term" value="C:cell outer membrane"/>
    <property type="evidence" value="ECO:0007669"/>
    <property type="project" value="UniProtKB-SubCell"/>
</dbReference>
<evidence type="ECO:0000256" key="6">
    <source>
        <dbReference type="ARBA" id="ARBA00023004"/>
    </source>
</evidence>
<comment type="similarity">
    <text evidence="11 12">Belongs to the TonB-dependent receptor family.</text>
</comment>
<evidence type="ECO:0000256" key="9">
    <source>
        <dbReference type="ARBA" id="ARBA00023136"/>
    </source>
</evidence>
<comment type="subcellular location">
    <subcellularLocation>
        <location evidence="1 11">Cell outer membrane</location>
        <topology evidence="1 11">Multi-pass membrane protein</topology>
    </subcellularLocation>
</comment>
<reference evidence="15 16" key="1">
    <citation type="submission" date="2015-11" db="EMBL/GenBank/DDBJ databases">
        <title>A Two-component Flavoprotein Monooxygenase System MeaXY Responsible for para-Hydroxylation of 2-Methyl-6-ethylaniline and 2,6-Diethylaniline in Sphingobium baderi DE-13.</title>
        <authorList>
            <person name="Cheng M."/>
            <person name="Meng Q."/>
            <person name="Yang Y."/>
            <person name="Chu C."/>
            <person name="Yan X."/>
            <person name="He J."/>
            <person name="Li S."/>
        </authorList>
    </citation>
    <scope>NUCLEOTIDE SEQUENCE [LARGE SCALE GENOMIC DNA]</scope>
    <source>
        <strain evidence="15 16">DE-13</strain>
    </source>
</reference>
<feature type="domain" description="TonB-dependent receptor-like beta-barrel" evidence="13">
    <location>
        <begin position="360"/>
        <end position="768"/>
    </location>
</feature>
<name>A0A0S3EVR1_9SPHN</name>
<gene>
    <name evidence="15" type="ORF">ATN00_03520</name>
</gene>
<evidence type="ECO:0000256" key="1">
    <source>
        <dbReference type="ARBA" id="ARBA00004571"/>
    </source>
</evidence>
<evidence type="ECO:0000256" key="12">
    <source>
        <dbReference type="RuleBase" id="RU003357"/>
    </source>
</evidence>
<dbReference type="Pfam" id="PF00593">
    <property type="entry name" value="TonB_dep_Rec_b-barrel"/>
    <property type="match status" value="1"/>
</dbReference>
<evidence type="ECO:0000256" key="11">
    <source>
        <dbReference type="PROSITE-ProRule" id="PRU01360"/>
    </source>
</evidence>
<keyword evidence="3 11" id="KW-1134">Transmembrane beta strand</keyword>
<keyword evidence="6" id="KW-0408">Iron</keyword>
<sequence length="808" mass="86779">MTYHIFFLTKSSISSIKSPIGASPCAAMSIECDPGTHRTLEKGRIEMRHPTATYLSGCAIAAMLLPLAGTAFAQDEPAIERPAGDDIVVTARKVAENVQDVPISMTAIGGAALERQSVQSIADVQQQVPNLFLQESASEPQALNLSLRGQRQNDILLTVDPSVGIYVDNLYYPRTMGLRNALVDVARVEVLRGPQGTLYGRNTTGGAMSIYSNDPTDQMGASVEASYGNYNAWELIGIANVPLGQDVALRVVAQHREHDGYGENAAGQDLANENSTYLRAKLKAQLGDRITATVSGSYQRGSNNGPIVKLAGLAPTAIPGGNAVAEVALELGLPLTAEGLTEASGILASYVGGDPYKSGVLGNTSSFFESWSVGLDLNFEITDDISFRSITGYQHLKRANYSDADGTPFDIISAERLTPQDGYFSQEWQVLGKTGILQWVAGVYMGLESGREYSPSVALPMLSAANPSVTDGRVRNNTYAGFGQVTAELATGLRLTAGARYSVDDRQLIVANTTAGLCAVPKGGYASTIAGGPNSQCPRKFSTTFSDPSWLVSLDYKAAPGILTYAKIARGYRTGGWNLRGRNTIEGFSSFNPETVTEYEVGFKSDLFDRMLRLNFAAYYDDYKGIQRSASVATAGGPQTFVNNAASGRIQGFELESTLHLGDFTLSGSTGLTDAKYKRFLTATGDRSHESFGIPKWTAGLSGRYVVPLESGDLAFQLDGSYRSKIELVPETPTVSQVTQKAYALVNGRISYEIKAWDAEVAIFGRNLTDKVYYEIASNLESSIGYNYLITGDPRTFGISFKKKFGGI</sequence>
<evidence type="ECO:0000256" key="5">
    <source>
        <dbReference type="ARBA" id="ARBA00022692"/>
    </source>
</evidence>
<evidence type="ECO:0000256" key="7">
    <source>
        <dbReference type="ARBA" id="ARBA00023065"/>
    </source>
</evidence>
<dbReference type="STRING" id="1332080.ATN00_03520"/>
<dbReference type="AlphaFoldDB" id="A0A0S3EVR1"/>
<evidence type="ECO:0008006" key="17">
    <source>
        <dbReference type="Google" id="ProtNLM"/>
    </source>
</evidence>
<dbReference type="EMBL" id="CP013264">
    <property type="protein sequence ID" value="ALR19514.1"/>
    <property type="molecule type" value="Genomic_DNA"/>
</dbReference>
<keyword evidence="7" id="KW-0406">Ion transport</keyword>
<proteinExistence type="inferred from homology"/>
<dbReference type="PANTHER" id="PTHR32552">
    <property type="entry name" value="FERRICHROME IRON RECEPTOR-RELATED"/>
    <property type="match status" value="1"/>
</dbReference>
<dbReference type="SUPFAM" id="SSF56935">
    <property type="entry name" value="Porins"/>
    <property type="match status" value="1"/>
</dbReference>
<organism evidence="15 16">
    <name type="scientific">Sphingobium baderi</name>
    <dbReference type="NCBI Taxonomy" id="1332080"/>
    <lineage>
        <taxon>Bacteria</taxon>
        <taxon>Pseudomonadati</taxon>
        <taxon>Pseudomonadota</taxon>
        <taxon>Alphaproteobacteria</taxon>
        <taxon>Sphingomonadales</taxon>
        <taxon>Sphingomonadaceae</taxon>
        <taxon>Sphingobium</taxon>
    </lineage>
</organism>
<dbReference type="CDD" id="cd01347">
    <property type="entry name" value="ligand_gated_channel"/>
    <property type="match status" value="1"/>
</dbReference>
<dbReference type="PANTHER" id="PTHR32552:SF81">
    <property type="entry name" value="TONB-DEPENDENT OUTER MEMBRANE RECEPTOR"/>
    <property type="match status" value="1"/>
</dbReference>
<dbReference type="InterPro" id="IPR039426">
    <property type="entry name" value="TonB-dep_rcpt-like"/>
</dbReference>